<keyword evidence="3" id="KW-1185">Reference proteome</keyword>
<dbReference type="Proteomes" id="UP000026960">
    <property type="component" value="Chromosome 4"/>
</dbReference>
<dbReference type="EnsemblPlants" id="OBART04G10760.1">
    <property type="protein sequence ID" value="OBART04G10760.1"/>
    <property type="gene ID" value="OBART04G10760"/>
</dbReference>
<reference evidence="2" key="2">
    <citation type="submission" date="2015-03" db="UniProtKB">
        <authorList>
            <consortium name="EnsemblPlants"/>
        </authorList>
    </citation>
    <scope>IDENTIFICATION</scope>
</reference>
<dbReference type="AlphaFoldDB" id="A0A0D3FV80"/>
<evidence type="ECO:0000256" key="1">
    <source>
        <dbReference type="SAM" id="MobiDB-lite"/>
    </source>
</evidence>
<sequence>MAAGPRLAMQKPSTILAPPLTTQQKQQGTGFGSAVAPPPSPRGIPMVAGPRPASQTKRKKPNVAPPQQQKIQGFGGAGAAAGPAPVSSSARAMAAVAEKAAAAETEDEARARERAAAEQIAHEDARKDFVTPLASVEDAISSSSLR</sequence>
<feature type="region of interest" description="Disordered" evidence="1">
    <location>
        <begin position="101"/>
        <end position="146"/>
    </location>
</feature>
<name>A0A0D3FV80_9ORYZ</name>
<protein>
    <submittedName>
        <fullName evidence="2">Uncharacterized protein</fullName>
    </submittedName>
</protein>
<evidence type="ECO:0000313" key="2">
    <source>
        <dbReference type="EnsemblPlants" id="OBART04G10760.1"/>
    </source>
</evidence>
<evidence type="ECO:0000313" key="3">
    <source>
        <dbReference type="Proteomes" id="UP000026960"/>
    </source>
</evidence>
<organism evidence="2">
    <name type="scientific">Oryza barthii</name>
    <dbReference type="NCBI Taxonomy" id="65489"/>
    <lineage>
        <taxon>Eukaryota</taxon>
        <taxon>Viridiplantae</taxon>
        <taxon>Streptophyta</taxon>
        <taxon>Embryophyta</taxon>
        <taxon>Tracheophyta</taxon>
        <taxon>Spermatophyta</taxon>
        <taxon>Magnoliopsida</taxon>
        <taxon>Liliopsida</taxon>
        <taxon>Poales</taxon>
        <taxon>Poaceae</taxon>
        <taxon>BOP clade</taxon>
        <taxon>Oryzoideae</taxon>
        <taxon>Oryzeae</taxon>
        <taxon>Oryzinae</taxon>
        <taxon>Oryza</taxon>
    </lineage>
</organism>
<dbReference type="Gramene" id="OBART04G10760.1">
    <property type="protein sequence ID" value="OBART04G10760.1"/>
    <property type="gene ID" value="OBART04G10760"/>
</dbReference>
<dbReference type="HOGENOM" id="CLU_1780266_0_0_1"/>
<feature type="region of interest" description="Disordered" evidence="1">
    <location>
        <begin position="1"/>
        <end position="85"/>
    </location>
</feature>
<accession>A0A0D3FV80</accession>
<proteinExistence type="predicted"/>
<reference evidence="2" key="1">
    <citation type="journal article" date="2009" name="Rice">
        <title>De Novo Next Generation Sequencing of Plant Genomes.</title>
        <authorList>
            <person name="Rounsley S."/>
            <person name="Marri P.R."/>
            <person name="Yu Y."/>
            <person name="He R."/>
            <person name="Sisneros N."/>
            <person name="Goicoechea J.L."/>
            <person name="Lee S.J."/>
            <person name="Angelova A."/>
            <person name="Kudrna D."/>
            <person name="Luo M."/>
            <person name="Affourtit J."/>
            <person name="Desany B."/>
            <person name="Knight J."/>
            <person name="Niazi F."/>
            <person name="Egholm M."/>
            <person name="Wing R.A."/>
        </authorList>
    </citation>
    <scope>NUCLEOTIDE SEQUENCE [LARGE SCALE GENOMIC DNA]</scope>
    <source>
        <strain evidence="2">cv. IRGC 105608</strain>
    </source>
</reference>
<feature type="compositionally biased region" description="Basic and acidic residues" evidence="1">
    <location>
        <begin position="108"/>
        <end position="129"/>
    </location>
</feature>
<dbReference type="PaxDb" id="65489-OBART04G10760.1"/>